<organism evidence="1">
    <name type="scientific">Anguilla anguilla</name>
    <name type="common">European freshwater eel</name>
    <name type="synonym">Muraena anguilla</name>
    <dbReference type="NCBI Taxonomy" id="7936"/>
    <lineage>
        <taxon>Eukaryota</taxon>
        <taxon>Metazoa</taxon>
        <taxon>Chordata</taxon>
        <taxon>Craniata</taxon>
        <taxon>Vertebrata</taxon>
        <taxon>Euteleostomi</taxon>
        <taxon>Actinopterygii</taxon>
        <taxon>Neopterygii</taxon>
        <taxon>Teleostei</taxon>
        <taxon>Anguilliformes</taxon>
        <taxon>Anguillidae</taxon>
        <taxon>Anguilla</taxon>
    </lineage>
</organism>
<dbReference type="EMBL" id="GBXM01009314">
    <property type="protein sequence ID" value="JAH99263.1"/>
    <property type="molecule type" value="Transcribed_RNA"/>
</dbReference>
<name>A0A0E9XC67_ANGAN</name>
<accession>A0A0E9XC67</accession>
<reference evidence="1" key="1">
    <citation type="submission" date="2014-11" db="EMBL/GenBank/DDBJ databases">
        <authorList>
            <person name="Amaro Gonzalez C."/>
        </authorList>
    </citation>
    <scope>NUCLEOTIDE SEQUENCE</scope>
</reference>
<protein>
    <submittedName>
        <fullName evidence="1">Uncharacterized protein</fullName>
    </submittedName>
</protein>
<sequence length="25" mass="2824">MSLKVTYYKARRVAQSAGQPTPKDQ</sequence>
<evidence type="ECO:0000313" key="1">
    <source>
        <dbReference type="EMBL" id="JAH99263.1"/>
    </source>
</evidence>
<proteinExistence type="predicted"/>
<reference evidence="1" key="2">
    <citation type="journal article" date="2015" name="Fish Shellfish Immunol.">
        <title>Early steps in the European eel (Anguilla anguilla)-Vibrio vulnificus interaction in the gills: Role of the RtxA13 toxin.</title>
        <authorList>
            <person name="Callol A."/>
            <person name="Pajuelo D."/>
            <person name="Ebbesson L."/>
            <person name="Teles M."/>
            <person name="MacKenzie S."/>
            <person name="Amaro C."/>
        </authorList>
    </citation>
    <scope>NUCLEOTIDE SEQUENCE</scope>
</reference>
<dbReference type="AlphaFoldDB" id="A0A0E9XC67"/>